<feature type="region of interest" description="Disordered" evidence="1">
    <location>
        <begin position="294"/>
        <end position="513"/>
    </location>
</feature>
<dbReference type="EMBL" id="LR899012">
    <property type="protein sequence ID" value="CAD7087054.1"/>
    <property type="molecule type" value="Genomic_DNA"/>
</dbReference>
<keyword evidence="2" id="KW-0812">Transmembrane</keyword>
<accession>A0A7R8UU27</accession>
<keyword evidence="2" id="KW-0472">Membrane</keyword>
<feature type="compositionally biased region" description="Low complexity" evidence="1">
    <location>
        <begin position="92"/>
        <end position="105"/>
    </location>
</feature>
<feature type="compositionally biased region" description="Basic and acidic residues" evidence="1">
    <location>
        <begin position="294"/>
        <end position="331"/>
    </location>
</feature>
<feature type="compositionally biased region" description="Basic and acidic residues" evidence="1">
    <location>
        <begin position="384"/>
        <end position="453"/>
    </location>
</feature>
<feature type="compositionally biased region" description="Polar residues" evidence="1">
    <location>
        <begin position="20"/>
        <end position="30"/>
    </location>
</feature>
<gene>
    <name evidence="3" type="ORF">HERILL_LOCUS9782</name>
</gene>
<feature type="compositionally biased region" description="Basic and acidic residues" evidence="1">
    <location>
        <begin position="345"/>
        <end position="370"/>
    </location>
</feature>
<feature type="region of interest" description="Disordered" evidence="1">
    <location>
        <begin position="1"/>
        <end position="30"/>
    </location>
</feature>
<evidence type="ECO:0000313" key="4">
    <source>
        <dbReference type="Proteomes" id="UP000594454"/>
    </source>
</evidence>
<evidence type="ECO:0000313" key="3">
    <source>
        <dbReference type="EMBL" id="CAD7087054.1"/>
    </source>
</evidence>
<protein>
    <submittedName>
        <fullName evidence="3">Uncharacterized protein</fullName>
    </submittedName>
</protein>
<keyword evidence="4" id="KW-1185">Reference proteome</keyword>
<reference evidence="3 4" key="1">
    <citation type="submission" date="2020-11" db="EMBL/GenBank/DDBJ databases">
        <authorList>
            <person name="Wallbank WR R."/>
            <person name="Pardo Diaz C."/>
            <person name="Kozak K."/>
            <person name="Martin S."/>
            <person name="Jiggins C."/>
            <person name="Moest M."/>
            <person name="Warren A I."/>
            <person name="Generalovic N T."/>
            <person name="Byers J.R.P. K."/>
            <person name="Montejo-Kovacevich G."/>
            <person name="Yen C E."/>
        </authorList>
    </citation>
    <scope>NUCLEOTIDE SEQUENCE [LARGE SCALE GENOMIC DNA]</scope>
</reference>
<proteinExistence type="predicted"/>
<feature type="transmembrane region" description="Helical" evidence="2">
    <location>
        <begin position="198"/>
        <end position="217"/>
    </location>
</feature>
<keyword evidence="2" id="KW-1133">Transmembrane helix</keyword>
<feature type="compositionally biased region" description="Basic and acidic residues" evidence="1">
    <location>
        <begin position="53"/>
        <end position="89"/>
    </location>
</feature>
<organism evidence="3 4">
    <name type="scientific">Hermetia illucens</name>
    <name type="common">Black soldier fly</name>
    <dbReference type="NCBI Taxonomy" id="343691"/>
    <lineage>
        <taxon>Eukaryota</taxon>
        <taxon>Metazoa</taxon>
        <taxon>Ecdysozoa</taxon>
        <taxon>Arthropoda</taxon>
        <taxon>Hexapoda</taxon>
        <taxon>Insecta</taxon>
        <taxon>Pterygota</taxon>
        <taxon>Neoptera</taxon>
        <taxon>Endopterygota</taxon>
        <taxon>Diptera</taxon>
        <taxon>Brachycera</taxon>
        <taxon>Stratiomyomorpha</taxon>
        <taxon>Stratiomyidae</taxon>
        <taxon>Hermetiinae</taxon>
        <taxon>Hermetia</taxon>
    </lineage>
</organism>
<feature type="compositionally biased region" description="Basic and acidic residues" evidence="1">
    <location>
        <begin position="471"/>
        <end position="489"/>
    </location>
</feature>
<dbReference type="InParanoid" id="A0A7R8UU27"/>
<dbReference type="AlphaFoldDB" id="A0A7R8UU27"/>
<dbReference type="OrthoDB" id="10613769at2759"/>
<sequence length="513" mass="58977">MDKEEVDKKISPGALESLSPAITASTESETFESWTLVTSDIPMIRSKIPTVQEAKESTKTKDSELKAHLKNDDDPHIEVIKKDDNHTDGEMSDGISIISDSESGGRTSPQPAPRRLSPIKRISPQRSVFTQADPDSDNPDDNIDSITFKPISIACETKAALLSTEPQTGASIATQSQEPDEASIDLIQEHPFLPRFNFTYAFYVATFIAILAIFGRMKEAPMFETKDLNAVYSKLNEILAKTSHIEAIIQDTINGLDDRSFDQYSNMLLRIKELNEKFEANNLAIKDALNQLTKPDKCPARNLDKPKKRMRENMHEVDYNKENRYGPEGEKPPNYSYPSQKKPRERGDESFSQEKSRRSPVDKTNKKFDSDGESPQSKEFGSSESKHKNGFEKHKPPHHDQNDRKNGQKRQYESAERDSHRKNGYHEHDPRNKNGYKEKKSKHSNEHYNKNDYDTNSNEQNGDWMERRKRYREDARRNAEDDGKKRQSEEDNNWYLERGTSRQNARKFENVDK</sequence>
<evidence type="ECO:0000256" key="2">
    <source>
        <dbReference type="SAM" id="Phobius"/>
    </source>
</evidence>
<name>A0A7R8UU27_HERIL</name>
<feature type="compositionally biased region" description="Basic and acidic residues" evidence="1">
    <location>
        <begin position="1"/>
        <end position="10"/>
    </location>
</feature>
<feature type="compositionally biased region" description="Polar residues" evidence="1">
    <location>
        <begin position="373"/>
        <end position="383"/>
    </location>
</feature>
<feature type="region of interest" description="Disordered" evidence="1">
    <location>
        <begin position="46"/>
        <end position="142"/>
    </location>
</feature>
<evidence type="ECO:0000256" key="1">
    <source>
        <dbReference type="SAM" id="MobiDB-lite"/>
    </source>
</evidence>
<dbReference type="Proteomes" id="UP000594454">
    <property type="component" value="Chromosome 4"/>
</dbReference>